<keyword evidence="3" id="KW-0812">Transmembrane</keyword>
<dbReference type="SUPFAM" id="SSF69593">
    <property type="entry name" value="Glycerol-3-phosphate (1)-acyltransferase"/>
    <property type="match status" value="1"/>
</dbReference>
<evidence type="ECO:0000256" key="1">
    <source>
        <dbReference type="ARBA" id="ARBA00022679"/>
    </source>
</evidence>
<evidence type="ECO:0000256" key="2">
    <source>
        <dbReference type="ARBA" id="ARBA00023315"/>
    </source>
</evidence>
<gene>
    <name evidence="5" type="primary">plsC</name>
    <name evidence="5" type="ORF">L248_0893</name>
</gene>
<dbReference type="CDD" id="cd07989">
    <property type="entry name" value="LPLAT_AGPAT-like"/>
    <property type="match status" value="1"/>
</dbReference>
<dbReference type="GO" id="GO:0003841">
    <property type="term" value="F:1-acylglycerol-3-phosphate O-acyltransferase activity"/>
    <property type="evidence" value="ECO:0007669"/>
    <property type="project" value="TreeGrafter"/>
</dbReference>
<keyword evidence="6" id="KW-1185">Reference proteome</keyword>
<accession>U4TSM2</accession>
<evidence type="ECO:0000259" key="4">
    <source>
        <dbReference type="SMART" id="SM00563"/>
    </source>
</evidence>
<feature type="domain" description="Phospholipid/glycerol acyltransferase" evidence="4">
    <location>
        <begin position="41"/>
        <end position="152"/>
    </location>
</feature>
<dbReference type="GO" id="GO:0006654">
    <property type="term" value="P:phosphatidic acid biosynthetic process"/>
    <property type="evidence" value="ECO:0007669"/>
    <property type="project" value="TreeGrafter"/>
</dbReference>
<keyword evidence="3" id="KW-1133">Transmembrane helix</keyword>
<proteinExistence type="predicted"/>
<dbReference type="AlphaFoldDB" id="U4TSM2"/>
<dbReference type="eggNOG" id="COG0204">
    <property type="taxonomic scope" value="Bacteria"/>
</dbReference>
<name>U4TSM2_9LACO</name>
<evidence type="ECO:0000256" key="3">
    <source>
        <dbReference type="SAM" id="Phobius"/>
    </source>
</evidence>
<feature type="transmembrane region" description="Helical" evidence="3">
    <location>
        <begin position="12"/>
        <end position="30"/>
    </location>
</feature>
<dbReference type="Proteomes" id="UP000030647">
    <property type="component" value="Unassembled WGS sequence"/>
</dbReference>
<dbReference type="EMBL" id="KI271597">
    <property type="protein sequence ID" value="ERL64482.1"/>
    <property type="molecule type" value="Genomic_DNA"/>
</dbReference>
<dbReference type="SMART" id="SM00563">
    <property type="entry name" value="PlsC"/>
    <property type="match status" value="1"/>
</dbReference>
<protein>
    <submittedName>
        <fullName evidence="5">PlsC</fullName>
    </submittedName>
</protein>
<dbReference type="PANTHER" id="PTHR10434">
    <property type="entry name" value="1-ACYL-SN-GLYCEROL-3-PHOSPHATE ACYLTRANSFERASE"/>
    <property type="match status" value="1"/>
</dbReference>
<sequence>MKKAGYIMLYRIFRVIIRFVIFLLNGHMVVLDKEKIPKGTFIMVAPHRTWWEPVLFAVAASPMEFSFMAKAELFHKNPIITWILKNAHAFPVDRAHPGPSAVKTPINNLRKNNLSVIIFPTGTRYSSEIKGGAALIGRLANVPLVPVVYQGPLHFWGLLKRQKLIVGFGDPITVSRKGRFNDEEVDRIDKAMHDAWDTIDNRINPDFVYVPDTHKAELEHEEGKL</sequence>
<dbReference type="Pfam" id="PF01553">
    <property type="entry name" value="Acyltransferase"/>
    <property type="match status" value="1"/>
</dbReference>
<dbReference type="STRING" id="1231336.L248_0893"/>
<keyword evidence="3" id="KW-0472">Membrane</keyword>
<evidence type="ECO:0000313" key="5">
    <source>
        <dbReference type="EMBL" id="ERL64482.1"/>
    </source>
</evidence>
<evidence type="ECO:0000313" key="6">
    <source>
        <dbReference type="Proteomes" id="UP000030647"/>
    </source>
</evidence>
<keyword evidence="1" id="KW-0808">Transferase</keyword>
<dbReference type="HOGENOM" id="CLU_027938_4_3_9"/>
<dbReference type="InterPro" id="IPR002123">
    <property type="entry name" value="Plipid/glycerol_acylTrfase"/>
</dbReference>
<dbReference type="PANTHER" id="PTHR10434:SF40">
    <property type="entry name" value="1-ACYL-SN-GLYCEROL-3-PHOSPHATE ACYLTRANSFERASE"/>
    <property type="match status" value="1"/>
</dbReference>
<organism evidence="5 6">
    <name type="scientific">Schleiferilactobacillus shenzhenensis LY-73</name>
    <dbReference type="NCBI Taxonomy" id="1231336"/>
    <lineage>
        <taxon>Bacteria</taxon>
        <taxon>Bacillati</taxon>
        <taxon>Bacillota</taxon>
        <taxon>Bacilli</taxon>
        <taxon>Lactobacillales</taxon>
        <taxon>Lactobacillaceae</taxon>
        <taxon>Schleiferilactobacillus</taxon>
    </lineage>
</organism>
<keyword evidence="2" id="KW-0012">Acyltransferase</keyword>
<reference evidence="6" key="1">
    <citation type="journal article" date="2013" name="Genome Announc.">
        <title>Whole-Genome Sequencing of Lactobacillus shenzhenensis Strain LY-73T.</title>
        <authorList>
            <person name="Lin Z."/>
            <person name="Liu Z."/>
            <person name="Yang R."/>
            <person name="Zou Y."/>
            <person name="Wan D."/>
            <person name="Chen J."/>
            <person name="Guo M."/>
            <person name="Zhao J."/>
            <person name="Fang C."/>
            <person name="Yang R."/>
            <person name="Liu F."/>
        </authorList>
    </citation>
    <scope>NUCLEOTIDE SEQUENCE [LARGE SCALE GENOMIC DNA]</scope>
    <source>
        <strain evidence="6">LY-73</strain>
    </source>
</reference>